<dbReference type="Gene3D" id="2.30.40.10">
    <property type="entry name" value="Urease, subunit C, domain 1"/>
    <property type="match status" value="1"/>
</dbReference>
<dbReference type="AlphaFoldDB" id="A0A9J7AWB2"/>
<dbReference type="Pfam" id="PF07969">
    <property type="entry name" value="Amidohydro_3"/>
    <property type="match status" value="1"/>
</dbReference>
<protein>
    <submittedName>
        <fullName evidence="2">Amidohydrolase family protein</fullName>
    </submittedName>
</protein>
<evidence type="ECO:0000259" key="1">
    <source>
        <dbReference type="Pfam" id="PF07969"/>
    </source>
</evidence>
<dbReference type="SUPFAM" id="SSF51556">
    <property type="entry name" value="Metallo-dependent hydrolases"/>
    <property type="match status" value="1"/>
</dbReference>
<dbReference type="PANTHER" id="PTHR11647:SF1">
    <property type="entry name" value="COLLAPSIN RESPONSE MEDIATOR PROTEIN"/>
    <property type="match status" value="1"/>
</dbReference>
<dbReference type="RefSeq" id="WP_257771181.1">
    <property type="nucleotide sequence ID" value="NZ_CP102480.1"/>
</dbReference>
<dbReference type="SUPFAM" id="SSF51338">
    <property type="entry name" value="Composite domain of metallo-dependent hydrolases"/>
    <property type="match status" value="1"/>
</dbReference>
<dbReference type="Gene3D" id="3.20.20.140">
    <property type="entry name" value="Metal-dependent hydrolases"/>
    <property type="match status" value="2"/>
</dbReference>
<proteinExistence type="predicted"/>
<keyword evidence="3" id="KW-1185">Reference proteome</keyword>
<feature type="domain" description="Amidohydrolase 3" evidence="1">
    <location>
        <begin position="47"/>
        <end position="552"/>
    </location>
</feature>
<dbReference type="KEGG" id="naci:NUH88_07805"/>
<dbReference type="CDD" id="cd01297">
    <property type="entry name" value="D-aminoacylase"/>
    <property type="match status" value="1"/>
</dbReference>
<dbReference type="GO" id="GO:0016812">
    <property type="term" value="F:hydrolase activity, acting on carbon-nitrogen (but not peptide) bonds, in cyclic amides"/>
    <property type="evidence" value="ECO:0007669"/>
    <property type="project" value="TreeGrafter"/>
</dbReference>
<gene>
    <name evidence="2" type="ORF">NUH88_07805</name>
</gene>
<dbReference type="InterPro" id="IPR011059">
    <property type="entry name" value="Metal-dep_hydrolase_composite"/>
</dbReference>
<dbReference type="InterPro" id="IPR013108">
    <property type="entry name" value="Amidohydro_3"/>
</dbReference>
<dbReference type="GO" id="GO:0005829">
    <property type="term" value="C:cytosol"/>
    <property type="evidence" value="ECO:0007669"/>
    <property type="project" value="TreeGrafter"/>
</dbReference>
<evidence type="ECO:0000313" key="3">
    <source>
        <dbReference type="Proteomes" id="UP001060336"/>
    </source>
</evidence>
<dbReference type="InterPro" id="IPR032466">
    <property type="entry name" value="Metal_Hydrolase"/>
</dbReference>
<dbReference type="PANTHER" id="PTHR11647">
    <property type="entry name" value="HYDRANTOINASE/DIHYDROPYRIMIDINASE FAMILY MEMBER"/>
    <property type="match status" value="1"/>
</dbReference>
<accession>A0A9J7AWB2</accession>
<dbReference type="InterPro" id="IPR050378">
    <property type="entry name" value="Metallo-dep_Hydrolases_sf"/>
</dbReference>
<name>A0A9J7AWB2_9PROT</name>
<dbReference type="Proteomes" id="UP001060336">
    <property type="component" value="Chromosome"/>
</dbReference>
<sequence>MSAEPSLIIRNGTIVDGTGADPVEADLAIAGDQIVQIGEVAARRGVEEIDARGKLVTPGFVDIHTHYDGQAVWDNHLAPSAWHGVTTAIMGNCGVGFAPCKPADRDKLVELMEGVEDIPGPVLHQGLKWQWESFAEYLDVLEKLPRDMDLGVLLPHAAVRVYVMGERALSLENATEEDIARMRAIAADAVRAGAFGFSTSRTISHKSLAGDYTPTLRAQEEELTGIAMGMADAGSGFLEMVSDWDQPDPETEFAMLRRVIEASGRTAVFTLNQRHDRPHFWRDLLRLAGEAANDGLSIRPVVAPRPIGILLGLEGSQNPFSGTATYRSIQDLPLPERVAAMRDPAVRAKILSEDPVKSSTFPLIHRISFSKMFRLGSPANYEPAKDQSIAAIAEREGRTAPEVAYDILLEREGRGFIYTPLVNYANYDMSAPEEMLADRNAIMGLGDGGAHVGFILDAGYPTWLMSYWGRDRARFPMTDVIRRLTSDTARAAGLSDRGVLAPGKKADVNIIDWDGVGFSDPYVTYDLPANGKRLMQKSTGYEATIVSGRVTYRCGEATEALPGTVVRGQR</sequence>
<dbReference type="EMBL" id="CP102480">
    <property type="protein sequence ID" value="UUX51592.1"/>
    <property type="molecule type" value="Genomic_DNA"/>
</dbReference>
<organism evidence="2 3">
    <name type="scientific">Nisaea acidiphila</name>
    <dbReference type="NCBI Taxonomy" id="1862145"/>
    <lineage>
        <taxon>Bacteria</taxon>
        <taxon>Pseudomonadati</taxon>
        <taxon>Pseudomonadota</taxon>
        <taxon>Alphaproteobacteria</taxon>
        <taxon>Rhodospirillales</taxon>
        <taxon>Thalassobaculaceae</taxon>
        <taxon>Nisaea</taxon>
    </lineage>
</organism>
<evidence type="ECO:0000313" key="2">
    <source>
        <dbReference type="EMBL" id="UUX51592.1"/>
    </source>
</evidence>
<reference evidence="2" key="1">
    <citation type="submission" date="2022-08" db="EMBL/GenBank/DDBJ databases">
        <title>Nisaea acidiphila sp. nov., isolated from a marine algal debris and emended description of the genus Nisaea Urios et al. 2008.</title>
        <authorList>
            <person name="Kwon K."/>
        </authorList>
    </citation>
    <scope>NUCLEOTIDE SEQUENCE</scope>
    <source>
        <strain evidence="2">MEBiC11861</strain>
    </source>
</reference>